<dbReference type="AlphaFoldDB" id="A0A0C2YUE3"/>
<reference evidence="2 3" key="1">
    <citation type="submission" date="2014-04" db="EMBL/GenBank/DDBJ databases">
        <authorList>
            <consortium name="DOE Joint Genome Institute"/>
            <person name="Kuo A."/>
            <person name="Gay G."/>
            <person name="Dore J."/>
            <person name="Kohler A."/>
            <person name="Nagy L.G."/>
            <person name="Floudas D."/>
            <person name="Copeland A."/>
            <person name="Barry K.W."/>
            <person name="Cichocki N."/>
            <person name="Veneault-Fourrey C."/>
            <person name="LaButti K."/>
            <person name="Lindquist E.A."/>
            <person name="Lipzen A."/>
            <person name="Lundell T."/>
            <person name="Morin E."/>
            <person name="Murat C."/>
            <person name="Sun H."/>
            <person name="Tunlid A."/>
            <person name="Henrissat B."/>
            <person name="Grigoriev I.V."/>
            <person name="Hibbett D.S."/>
            <person name="Martin F."/>
            <person name="Nordberg H.P."/>
            <person name="Cantor M.N."/>
            <person name="Hua S.X."/>
        </authorList>
    </citation>
    <scope>NUCLEOTIDE SEQUENCE [LARGE SCALE GENOMIC DNA]</scope>
    <source>
        <strain evidence="3">h7</strain>
    </source>
</reference>
<evidence type="ECO:0000313" key="3">
    <source>
        <dbReference type="Proteomes" id="UP000053424"/>
    </source>
</evidence>
<dbReference type="EMBL" id="KN831773">
    <property type="protein sequence ID" value="KIM44597.1"/>
    <property type="molecule type" value="Genomic_DNA"/>
</dbReference>
<dbReference type="HOGENOM" id="CLU_1845346_0_0_1"/>
<evidence type="ECO:0000256" key="1">
    <source>
        <dbReference type="SAM" id="MobiDB-lite"/>
    </source>
</evidence>
<gene>
    <name evidence="2" type="ORF">M413DRAFT_357331</name>
</gene>
<feature type="region of interest" description="Disordered" evidence="1">
    <location>
        <begin position="102"/>
        <end position="139"/>
    </location>
</feature>
<accession>A0A0C2YUE3</accession>
<keyword evidence="3" id="KW-1185">Reference proteome</keyword>
<organism evidence="2 3">
    <name type="scientific">Hebeloma cylindrosporum</name>
    <dbReference type="NCBI Taxonomy" id="76867"/>
    <lineage>
        <taxon>Eukaryota</taxon>
        <taxon>Fungi</taxon>
        <taxon>Dikarya</taxon>
        <taxon>Basidiomycota</taxon>
        <taxon>Agaricomycotina</taxon>
        <taxon>Agaricomycetes</taxon>
        <taxon>Agaricomycetidae</taxon>
        <taxon>Agaricales</taxon>
        <taxon>Agaricineae</taxon>
        <taxon>Hymenogastraceae</taxon>
        <taxon>Hebeloma</taxon>
    </lineage>
</organism>
<protein>
    <submittedName>
        <fullName evidence="2">Uncharacterized protein</fullName>
    </submittedName>
</protein>
<name>A0A0C2YUE3_HEBCY</name>
<reference evidence="3" key="2">
    <citation type="submission" date="2015-01" db="EMBL/GenBank/DDBJ databases">
        <title>Evolutionary Origins and Diversification of the Mycorrhizal Mutualists.</title>
        <authorList>
            <consortium name="DOE Joint Genome Institute"/>
            <consortium name="Mycorrhizal Genomics Consortium"/>
            <person name="Kohler A."/>
            <person name="Kuo A."/>
            <person name="Nagy L.G."/>
            <person name="Floudas D."/>
            <person name="Copeland A."/>
            <person name="Barry K.W."/>
            <person name="Cichocki N."/>
            <person name="Veneault-Fourrey C."/>
            <person name="LaButti K."/>
            <person name="Lindquist E.A."/>
            <person name="Lipzen A."/>
            <person name="Lundell T."/>
            <person name="Morin E."/>
            <person name="Murat C."/>
            <person name="Riley R."/>
            <person name="Ohm R."/>
            <person name="Sun H."/>
            <person name="Tunlid A."/>
            <person name="Henrissat B."/>
            <person name="Grigoriev I.V."/>
            <person name="Hibbett D.S."/>
            <person name="Martin F."/>
        </authorList>
    </citation>
    <scope>NUCLEOTIDE SEQUENCE [LARGE SCALE GENOMIC DNA]</scope>
    <source>
        <strain evidence="3">h7</strain>
    </source>
</reference>
<evidence type="ECO:0000313" key="2">
    <source>
        <dbReference type="EMBL" id="KIM44597.1"/>
    </source>
</evidence>
<proteinExistence type="predicted"/>
<sequence length="139" mass="15433">MSGTMLSINWARYFGQKRRDTTANGSTYVVTGVDKTSACSMLTFPNRPPTRKMSASSKPGCFNGWNGCQAPAQTTVYHLYLIVNAFLFEAYALGLVERNGLKTSQEDTKQTRPTQNFFSTTLDCPSQNQARRTNSLPES</sequence>
<feature type="compositionally biased region" description="Polar residues" evidence="1">
    <location>
        <begin position="111"/>
        <end position="139"/>
    </location>
</feature>
<dbReference type="Proteomes" id="UP000053424">
    <property type="component" value="Unassembled WGS sequence"/>
</dbReference>